<comment type="caution">
    <text evidence="2">The sequence shown here is derived from an EMBL/GenBank/DDBJ whole genome shotgun (WGS) entry which is preliminary data.</text>
</comment>
<protein>
    <submittedName>
        <fullName evidence="2">Uncharacterized protein</fullName>
    </submittedName>
</protein>
<keyword evidence="1" id="KW-0472">Membrane</keyword>
<keyword evidence="3" id="KW-1185">Reference proteome</keyword>
<dbReference type="EMBL" id="MUGY01000010">
    <property type="protein sequence ID" value="OXA94249.1"/>
    <property type="molecule type" value="Genomic_DNA"/>
</dbReference>
<evidence type="ECO:0000313" key="2">
    <source>
        <dbReference type="EMBL" id="OXA94249.1"/>
    </source>
</evidence>
<keyword evidence="1" id="KW-0812">Transmembrane</keyword>
<reference evidence="2 3" key="1">
    <citation type="submission" date="2016-11" db="EMBL/GenBank/DDBJ databases">
        <title>Whole genomes of Flavobacteriaceae.</title>
        <authorList>
            <person name="Stine C."/>
            <person name="Li C."/>
            <person name="Tadesse D."/>
        </authorList>
    </citation>
    <scope>NUCLEOTIDE SEQUENCE [LARGE SCALE GENOMIC DNA]</scope>
    <source>
        <strain evidence="2 3">ATCC 29551</strain>
    </source>
</reference>
<organism evidence="2 3">
    <name type="scientific">Flavobacterium hydatis</name>
    <name type="common">Cytophaga aquatilis</name>
    <dbReference type="NCBI Taxonomy" id="991"/>
    <lineage>
        <taxon>Bacteria</taxon>
        <taxon>Pseudomonadati</taxon>
        <taxon>Bacteroidota</taxon>
        <taxon>Flavobacteriia</taxon>
        <taxon>Flavobacteriales</taxon>
        <taxon>Flavobacteriaceae</taxon>
        <taxon>Flavobacterium</taxon>
    </lineage>
</organism>
<evidence type="ECO:0000313" key="3">
    <source>
        <dbReference type="Proteomes" id="UP000198424"/>
    </source>
</evidence>
<keyword evidence="1" id="KW-1133">Transmembrane helix</keyword>
<proteinExistence type="predicted"/>
<dbReference type="Proteomes" id="UP000198424">
    <property type="component" value="Unassembled WGS sequence"/>
</dbReference>
<feature type="transmembrane region" description="Helical" evidence="1">
    <location>
        <begin position="59"/>
        <end position="76"/>
    </location>
</feature>
<gene>
    <name evidence="2" type="ORF">B0A62_11370</name>
</gene>
<name>A0ABX4CHW5_FLAHY</name>
<sequence length="77" mass="9153">MTINKTGPPIIKFTKEFFFTKILLSKTVSFFLKKLIVFIIKYLINAPTYSAIYPPLNTSRIFITIYLFIYLFFLSIW</sequence>
<accession>A0ABX4CHW5</accession>
<evidence type="ECO:0000256" key="1">
    <source>
        <dbReference type="SAM" id="Phobius"/>
    </source>
</evidence>